<organism evidence="5 6">
    <name type="scientific">Jatropha curcas</name>
    <name type="common">Barbados nut</name>
    <dbReference type="NCBI Taxonomy" id="180498"/>
    <lineage>
        <taxon>Eukaryota</taxon>
        <taxon>Viridiplantae</taxon>
        <taxon>Streptophyta</taxon>
        <taxon>Embryophyta</taxon>
        <taxon>Tracheophyta</taxon>
        <taxon>Spermatophyta</taxon>
        <taxon>Magnoliopsida</taxon>
        <taxon>eudicotyledons</taxon>
        <taxon>Gunneridae</taxon>
        <taxon>Pentapetalae</taxon>
        <taxon>rosids</taxon>
        <taxon>fabids</taxon>
        <taxon>Malpighiales</taxon>
        <taxon>Euphorbiaceae</taxon>
        <taxon>Crotonoideae</taxon>
        <taxon>Jatropheae</taxon>
        <taxon>Jatropha</taxon>
    </lineage>
</organism>
<evidence type="ECO:0000313" key="6">
    <source>
        <dbReference type="Proteomes" id="UP000027138"/>
    </source>
</evidence>
<keyword evidence="3" id="KW-0611">Plant defense</keyword>
<keyword evidence="1" id="KW-0677">Repeat</keyword>
<protein>
    <recommendedName>
        <fullName evidence="4">Disease resistance N-terminal domain-containing protein</fullName>
    </recommendedName>
</protein>
<dbReference type="STRING" id="180498.A0A067K5M3"/>
<evidence type="ECO:0000256" key="1">
    <source>
        <dbReference type="ARBA" id="ARBA00022737"/>
    </source>
</evidence>
<dbReference type="AlphaFoldDB" id="A0A067K5M3"/>
<evidence type="ECO:0000259" key="4">
    <source>
        <dbReference type="Pfam" id="PF18052"/>
    </source>
</evidence>
<dbReference type="OrthoDB" id="851540at2759"/>
<dbReference type="InterPro" id="IPR041118">
    <property type="entry name" value="Rx_N"/>
</dbReference>
<name>A0A067K5M3_JATCU</name>
<dbReference type="EMBL" id="KK914816">
    <property type="protein sequence ID" value="KDP27560.1"/>
    <property type="molecule type" value="Genomic_DNA"/>
</dbReference>
<keyword evidence="6" id="KW-1185">Reference proteome</keyword>
<dbReference type="Pfam" id="PF18052">
    <property type="entry name" value="Rx_N"/>
    <property type="match status" value="1"/>
</dbReference>
<dbReference type="Proteomes" id="UP000027138">
    <property type="component" value="Unassembled WGS sequence"/>
</dbReference>
<evidence type="ECO:0000256" key="3">
    <source>
        <dbReference type="ARBA" id="ARBA00022821"/>
    </source>
</evidence>
<feature type="domain" description="Disease resistance N-terminal" evidence="4">
    <location>
        <begin position="10"/>
        <end position="93"/>
    </location>
</feature>
<reference evidence="5 6" key="1">
    <citation type="journal article" date="2014" name="PLoS ONE">
        <title>Global Analysis of Gene Expression Profiles in Physic Nut (Jatropha curcas L.) Seedlings Exposed to Salt Stress.</title>
        <authorList>
            <person name="Zhang L."/>
            <person name="Zhang C."/>
            <person name="Wu P."/>
            <person name="Chen Y."/>
            <person name="Li M."/>
            <person name="Jiang H."/>
            <person name="Wu G."/>
        </authorList>
    </citation>
    <scope>NUCLEOTIDE SEQUENCE [LARGE SCALE GENOMIC DNA]</scope>
    <source>
        <strain evidence="6">cv. GZQX0401</strain>
        <tissue evidence="5">Young leaves</tissue>
    </source>
</reference>
<dbReference type="GO" id="GO:0006952">
    <property type="term" value="P:defense response"/>
    <property type="evidence" value="ECO:0007669"/>
    <property type="project" value="UniProtKB-KW"/>
</dbReference>
<proteinExistence type="predicted"/>
<dbReference type="Gene3D" id="1.20.5.4130">
    <property type="match status" value="1"/>
</dbReference>
<sequence>MAEAYLSSIVGGLISNLASPALRGAKLWWGVTDELDKLKTTVSTIQAVVLAEKQYSQSHEVKVWVDSLKEAFYDVDDLLDELSTKELQEELLTSKNLGKKRMVIVGSKVKF</sequence>
<accession>A0A067K5M3</accession>
<keyword evidence="2" id="KW-0547">Nucleotide-binding</keyword>
<evidence type="ECO:0000313" key="5">
    <source>
        <dbReference type="EMBL" id="KDP27560.1"/>
    </source>
</evidence>
<evidence type="ECO:0000256" key="2">
    <source>
        <dbReference type="ARBA" id="ARBA00022741"/>
    </source>
</evidence>
<dbReference type="GO" id="GO:0000166">
    <property type="term" value="F:nucleotide binding"/>
    <property type="evidence" value="ECO:0007669"/>
    <property type="project" value="UniProtKB-KW"/>
</dbReference>
<gene>
    <name evidence="5" type="ORF">JCGZ_20093</name>
</gene>